<reference evidence="4 5" key="1">
    <citation type="submission" date="2018-10" db="EMBL/GenBank/DDBJ databases">
        <title>Genomic Encyclopedia of Archaeal and Bacterial Type Strains, Phase II (KMG-II): from individual species to whole genera.</title>
        <authorList>
            <person name="Goeker M."/>
        </authorList>
    </citation>
    <scope>NUCLEOTIDE SEQUENCE [LARGE SCALE GENOMIC DNA]</scope>
    <source>
        <strain evidence="4 5">DSM 14954</strain>
    </source>
</reference>
<dbReference type="GO" id="GO:0004022">
    <property type="term" value="F:alcohol dehydrogenase (NAD+) activity"/>
    <property type="evidence" value="ECO:0007669"/>
    <property type="project" value="TreeGrafter"/>
</dbReference>
<dbReference type="GO" id="GO:0046872">
    <property type="term" value="F:metal ion binding"/>
    <property type="evidence" value="ECO:0007669"/>
    <property type="project" value="InterPro"/>
</dbReference>
<organism evidence="4 5">
    <name type="scientific">Solirubrobacter pauli</name>
    <dbReference type="NCBI Taxonomy" id="166793"/>
    <lineage>
        <taxon>Bacteria</taxon>
        <taxon>Bacillati</taxon>
        <taxon>Actinomycetota</taxon>
        <taxon>Thermoleophilia</taxon>
        <taxon>Solirubrobacterales</taxon>
        <taxon>Solirubrobacteraceae</taxon>
        <taxon>Solirubrobacter</taxon>
    </lineage>
</organism>
<accession>A0A660L7M7</accession>
<dbReference type="AlphaFoldDB" id="A0A660L7M7"/>
<feature type="domain" description="Fe-containing alcohol dehydrogenase-like C-terminal" evidence="3">
    <location>
        <begin position="186"/>
        <end position="360"/>
    </location>
</feature>
<dbReference type="InterPro" id="IPR056798">
    <property type="entry name" value="ADH_Fe_C"/>
</dbReference>
<dbReference type="RefSeq" id="WP_121248363.1">
    <property type="nucleotide sequence ID" value="NZ_RBIL01000001.1"/>
</dbReference>
<feature type="domain" description="Alcohol dehydrogenase iron-type/glycerol dehydrogenase GldA" evidence="2">
    <location>
        <begin position="68"/>
        <end position="174"/>
    </location>
</feature>
<dbReference type="PANTHER" id="PTHR11496:SF83">
    <property type="entry name" value="HYDROXYACID-OXOACID TRANSHYDROGENASE, MITOCHONDRIAL"/>
    <property type="match status" value="1"/>
</dbReference>
<sequence length="361" mass="36097">MPARSFRWQDGERLIVFGEGAAAHAVETLGGPGYTLLTTERAKEAAPGVVTAAGEVHIVPAGHVDDLAASLLDVVGGDRIVALGGGRVVDVAKAIVAAQAAGAGGDAVSASGAYPGTPGAGRAAADHRAFAGPPRALAVPTTLSGAEMTRIHRHADGVAESTPRVRPAVVIIDPALAASQPVEALAASSLNALGHAVEAPCVTGANPVATLAAHEAARLLAAGWQGAEPDRETLALGSLLAGYALDNSALALHHVLAQTLVRVAGLAHGPANAAMLPVTIGALAARTPEAIEALNAAVGEDVAEVALRIRARSGAGGLRDLGVDPDVLRGCADAAAARPQLKLTPPPADRDEILSLYERAL</sequence>
<dbReference type="Pfam" id="PF25137">
    <property type="entry name" value="ADH_Fe_C"/>
    <property type="match status" value="1"/>
</dbReference>
<dbReference type="EMBL" id="RBIL01000001">
    <property type="protein sequence ID" value="RKQ91068.1"/>
    <property type="molecule type" value="Genomic_DNA"/>
</dbReference>
<dbReference type="Gene3D" id="3.40.50.1970">
    <property type="match status" value="1"/>
</dbReference>
<dbReference type="InterPro" id="IPR001670">
    <property type="entry name" value="ADH_Fe/GldA"/>
</dbReference>
<evidence type="ECO:0000259" key="3">
    <source>
        <dbReference type="Pfam" id="PF25137"/>
    </source>
</evidence>
<protein>
    <submittedName>
        <fullName evidence="4">Alcohol dehydrogenase class IV</fullName>
    </submittedName>
</protein>
<dbReference type="SUPFAM" id="SSF56796">
    <property type="entry name" value="Dehydroquinate synthase-like"/>
    <property type="match status" value="1"/>
</dbReference>
<evidence type="ECO:0000313" key="5">
    <source>
        <dbReference type="Proteomes" id="UP000278962"/>
    </source>
</evidence>
<dbReference type="Pfam" id="PF00465">
    <property type="entry name" value="Fe-ADH"/>
    <property type="match status" value="1"/>
</dbReference>
<dbReference type="Proteomes" id="UP000278962">
    <property type="component" value="Unassembled WGS sequence"/>
</dbReference>
<dbReference type="OrthoDB" id="5242557at2"/>
<dbReference type="InterPro" id="IPR039697">
    <property type="entry name" value="Alcohol_dehydrogenase_Fe"/>
</dbReference>
<evidence type="ECO:0000313" key="4">
    <source>
        <dbReference type="EMBL" id="RKQ91068.1"/>
    </source>
</evidence>
<keyword evidence="1" id="KW-0560">Oxidoreductase</keyword>
<dbReference type="Gene3D" id="1.20.1090.10">
    <property type="entry name" value="Dehydroquinate synthase-like - alpha domain"/>
    <property type="match status" value="1"/>
</dbReference>
<evidence type="ECO:0000256" key="1">
    <source>
        <dbReference type="ARBA" id="ARBA00023002"/>
    </source>
</evidence>
<evidence type="ECO:0000259" key="2">
    <source>
        <dbReference type="Pfam" id="PF00465"/>
    </source>
</evidence>
<gene>
    <name evidence="4" type="ORF">C8N24_0884</name>
</gene>
<name>A0A660L7M7_9ACTN</name>
<comment type="caution">
    <text evidence="4">The sequence shown here is derived from an EMBL/GenBank/DDBJ whole genome shotgun (WGS) entry which is preliminary data.</text>
</comment>
<dbReference type="PANTHER" id="PTHR11496">
    <property type="entry name" value="ALCOHOL DEHYDROGENASE"/>
    <property type="match status" value="1"/>
</dbReference>
<proteinExistence type="predicted"/>
<keyword evidence="5" id="KW-1185">Reference proteome</keyword>